<proteinExistence type="predicted"/>
<reference evidence="1" key="1">
    <citation type="submission" date="2022-08" db="EMBL/GenBank/DDBJ databases">
        <title>A Global Phylogenomic Analysis of the Shiitake Genus Lentinula.</title>
        <authorList>
            <consortium name="DOE Joint Genome Institute"/>
            <person name="Sierra-Patev S."/>
            <person name="Min B."/>
            <person name="Naranjo-Ortiz M."/>
            <person name="Looney B."/>
            <person name="Konkel Z."/>
            <person name="Slot J.C."/>
            <person name="Sakamoto Y."/>
            <person name="Steenwyk J.L."/>
            <person name="Rokas A."/>
            <person name="Carro J."/>
            <person name="Camarero S."/>
            <person name="Ferreira P."/>
            <person name="Molpeceres G."/>
            <person name="Ruiz-Duenas F.J."/>
            <person name="Serrano A."/>
            <person name="Henrissat B."/>
            <person name="Drula E."/>
            <person name="Hughes K.W."/>
            <person name="Mata J.L."/>
            <person name="Ishikawa N.K."/>
            <person name="Vargas-Isla R."/>
            <person name="Ushijima S."/>
            <person name="Smith C.A."/>
            <person name="Ahrendt S."/>
            <person name="Andreopoulos W."/>
            <person name="He G."/>
            <person name="Labutti K."/>
            <person name="Lipzen A."/>
            <person name="Ng V."/>
            <person name="Riley R."/>
            <person name="Sandor L."/>
            <person name="Barry K."/>
            <person name="Martinez A.T."/>
            <person name="Xiao Y."/>
            <person name="Gibbons J.G."/>
            <person name="Terashima K."/>
            <person name="Grigoriev I.V."/>
            <person name="Hibbett D.S."/>
        </authorList>
    </citation>
    <scope>NUCLEOTIDE SEQUENCE</scope>
    <source>
        <strain evidence="1">JLM2183</strain>
    </source>
</reference>
<dbReference type="AlphaFoldDB" id="A0A9W9A4F5"/>
<sequence length="405" mass="46767">MASDARTSTTIDCFRIRKYTGPQKIKGKELTLIKSSPHPTLPITILNYTNDTERSSAWDDLTMATRVLVVEQNTGKVLSRAFSKFFNWNENHDHAYRLPVAGHTGNENQWILTSKARFDSVHVGMAEEVLHEKYPHIIDTRRTDGTLSRDKTYVFELVHPKNPTHLRYTYKDLVLLSVIGKDGSEPPPDFDWSIYPFPRPAVSDVNITDLDAVRKLNRVNEEGFVVKIYLRNDSLHPQRIKVKFESYLDLIKSKNYHTPTELAALYRKKREMIHTFDEEEVEMKMKVEKENYFEGVRRIADDFGGDRWVTGLIKIWKEVESVFVEAEMELVRIRDSLTKKEGFGVHVGTTNGEIKRRFAQTILQDQTMGKYKNVLFVWFSGGPIVEQVKAFTTLVRMKATGTSND</sequence>
<gene>
    <name evidence="1" type="ORF">J3R30DRAFT_3406245</name>
</gene>
<evidence type="ECO:0008006" key="3">
    <source>
        <dbReference type="Google" id="ProtNLM"/>
    </source>
</evidence>
<comment type="caution">
    <text evidence="1">The sequence shown here is derived from an EMBL/GenBank/DDBJ whole genome shotgun (WGS) entry which is preliminary data.</text>
</comment>
<dbReference type="OrthoDB" id="3217513at2759"/>
<evidence type="ECO:0000313" key="2">
    <source>
        <dbReference type="Proteomes" id="UP001150266"/>
    </source>
</evidence>
<evidence type="ECO:0000313" key="1">
    <source>
        <dbReference type="EMBL" id="KAJ4474231.1"/>
    </source>
</evidence>
<keyword evidence="2" id="KW-1185">Reference proteome</keyword>
<dbReference type="EMBL" id="JAOTPV010000016">
    <property type="protein sequence ID" value="KAJ4474231.1"/>
    <property type="molecule type" value="Genomic_DNA"/>
</dbReference>
<accession>A0A9W9A4F5</accession>
<protein>
    <recommendedName>
        <fullName evidence="3">T4 RNA ligase 1-like N-terminal domain-containing protein</fullName>
    </recommendedName>
</protein>
<name>A0A9W9A4F5_9AGAR</name>
<organism evidence="1 2">
    <name type="scientific">Lentinula aciculospora</name>
    <dbReference type="NCBI Taxonomy" id="153920"/>
    <lineage>
        <taxon>Eukaryota</taxon>
        <taxon>Fungi</taxon>
        <taxon>Dikarya</taxon>
        <taxon>Basidiomycota</taxon>
        <taxon>Agaricomycotina</taxon>
        <taxon>Agaricomycetes</taxon>
        <taxon>Agaricomycetidae</taxon>
        <taxon>Agaricales</taxon>
        <taxon>Marasmiineae</taxon>
        <taxon>Omphalotaceae</taxon>
        <taxon>Lentinula</taxon>
    </lineage>
</organism>
<dbReference type="Proteomes" id="UP001150266">
    <property type="component" value="Unassembled WGS sequence"/>
</dbReference>